<sequence length="136" mass="15970">MPNGKAYKINLRKIERRALLNLMTTLEERANQYSKAFGKSILKEGKVRKSDEVRNIAILKLKAILLASDGKTNRCIAKEIEMSEHSVGRWRKEFFEILSRDDLPFERITGYFHYDSNALEEVIWRLENNKPITWRG</sequence>
<dbReference type="RefSeq" id="WP_154420409.1">
    <property type="nucleotide sequence ID" value="NZ_CP044332.1"/>
</dbReference>
<keyword evidence="2" id="KW-1185">Reference proteome</keyword>
<dbReference type="SUPFAM" id="SSF46689">
    <property type="entry name" value="Homeodomain-like"/>
    <property type="match status" value="1"/>
</dbReference>
<gene>
    <name evidence="1" type="ORF">F7D14_20405</name>
</gene>
<name>A0A6B8MB63_9HYPH</name>
<reference evidence="1 2" key="1">
    <citation type="submission" date="2019-09" db="EMBL/GenBank/DDBJ databases">
        <title>Isolation and complete genome sequencing of Methylocystis species.</title>
        <authorList>
            <person name="Rumah B.L."/>
            <person name="Stead C.E."/>
            <person name="Stevens B.C."/>
            <person name="Minton N.P."/>
            <person name="Grosse-Honebrink A."/>
            <person name="Zhang Y."/>
        </authorList>
    </citation>
    <scope>NUCLEOTIDE SEQUENCE [LARGE SCALE GENOMIC DNA]</scope>
    <source>
        <strain evidence="1 2">BRCS2</strain>
        <plasmid evidence="1 2">unnamed1</plasmid>
    </source>
</reference>
<evidence type="ECO:0000313" key="2">
    <source>
        <dbReference type="Proteomes" id="UP000422569"/>
    </source>
</evidence>
<dbReference type="KEGG" id="mpar:F7D14_20405"/>
<organism evidence="1 2">
    <name type="scientific">Methylocystis parvus</name>
    <dbReference type="NCBI Taxonomy" id="134"/>
    <lineage>
        <taxon>Bacteria</taxon>
        <taxon>Pseudomonadati</taxon>
        <taxon>Pseudomonadota</taxon>
        <taxon>Alphaproteobacteria</taxon>
        <taxon>Hyphomicrobiales</taxon>
        <taxon>Methylocystaceae</taxon>
        <taxon>Methylocystis</taxon>
    </lineage>
</organism>
<dbReference type="EMBL" id="CP044332">
    <property type="protein sequence ID" value="QGM99951.1"/>
    <property type="molecule type" value="Genomic_DNA"/>
</dbReference>
<dbReference type="Proteomes" id="UP000422569">
    <property type="component" value="Plasmid unnamed1"/>
</dbReference>
<keyword evidence="1" id="KW-0614">Plasmid</keyword>
<protein>
    <submittedName>
        <fullName evidence="1">Helix-turn-helix domain-containing protein</fullName>
    </submittedName>
</protein>
<accession>A0A6B8MB63</accession>
<dbReference type="AlphaFoldDB" id="A0A6B8MB63"/>
<proteinExistence type="predicted"/>
<geneLocation type="plasmid" evidence="1">
    <name>unnamed1</name>
</geneLocation>
<dbReference type="InterPro" id="IPR009057">
    <property type="entry name" value="Homeodomain-like_sf"/>
</dbReference>
<evidence type="ECO:0000313" key="1">
    <source>
        <dbReference type="EMBL" id="QGM99951.1"/>
    </source>
</evidence>
<dbReference type="GeneID" id="42570699"/>